<dbReference type="EMBL" id="VSSQ01034348">
    <property type="protein sequence ID" value="MPM86253.1"/>
    <property type="molecule type" value="Genomic_DNA"/>
</dbReference>
<reference evidence="1" key="1">
    <citation type="submission" date="2019-08" db="EMBL/GenBank/DDBJ databases">
        <authorList>
            <person name="Kucharzyk K."/>
            <person name="Murdoch R.W."/>
            <person name="Higgins S."/>
            <person name="Loffler F."/>
        </authorList>
    </citation>
    <scope>NUCLEOTIDE SEQUENCE</scope>
</reference>
<organism evidence="1">
    <name type="scientific">bioreactor metagenome</name>
    <dbReference type="NCBI Taxonomy" id="1076179"/>
    <lineage>
        <taxon>unclassified sequences</taxon>
        <taxon>metagenomes</taxon>
        <taxon>ecological metagenomes</taxon>
    </lineage>
</organism>
<comment type="caution">
    <text evidence="1">The sequence shown here is derived from an EMBL/GenBank/DDBJ whole genome shotgun (WGS) entry which is preliminary data.</text>
</comment>
<accession>A0A645DBD8</accession>
<name>A0A645DBD8_9ZZZZ</name>
<gene>
    <name evidence="1" type="ORF">SDC9_133342</name>
</gene>
<dbReference type="AlphaFoldDB" id="A0A645DBD8"/>
<evidence type="ECO:0000313" key="1">
    <source>
        <dbReference type="EMBL" id="MPM86253.1"/>
    </source>
</evidence>
<protein>
    <submittedName>
        <fullName evidence="1">Uncharacterized protein</fullName>
    </submittedName>
</protein>
<proteinExistence type="predicted"/>
<sequence length="291" mass="31447">MGGRCIGLLKGQDAVFFSQPAQLHRAQGIWEGVVFHDNIHGIAAGLPGSLHPGLHHLKLGGGKESGGVQKAQGLALLVPIEEVNLHRVEALGHGQLHIVGVILRLHGPQMLAHADLAPAKLQLAGIGAQLIADFPAQQLIDRNVEIFALDIPKRHIDGGNAGEYHRSAVLPPKGLFVHGLPDEFRLKGIYSDDQSRQVAHHAECRRSPHAVGHACLSVAANACVGVDTAADGAVYFTVGGGQAKDLYLCNFHILSPFIHLIDCMVVRYVDRIYSPQCKVKQKIYFCANRRF</sequence>